<dbReference type="RefSeq" id="WP_337717341.1">
    <property type="nucleotide sequence ID" value="NZ_JBBEUB010000007.1"/>
</dbReference>
<organism evidence="2 3">
    <name type="scientific">Pedobacter panaciterrae</name>
    <dbReference type="NCBI Taxonomy" id="363849"/>
    <lineage>
        <taxon>Bacteria</taxon>
        <taxon>Pseudomonadati</taxon>
        <taxon>Bacteroidota</taxon>
        <taxon>Sphingobacteriia</taxon>
        <taxon>Sphingobacteriales</taxon>
        <taxon>Sphingobacteriaceae</taxon>
        <taxon>Pedobacter</taxon>
    </lineage>
</organism>
<dbReference type="PANTHER" id="PTHR35807:SF1">
    <property type="entry name" value="TRANSCRIPTIONAL REGULATOR REDD"/>
    <property type="match status" value="1"/>
</dbReference>
<dbReference type="SUPFAM" id="SSF50965">
    <property type="entry name" value="Galactose oxidase, central domain"/>
    <property type="match status" value="1"/>
</dbReference>
<keyword evidence="1" id="KW-0472">Membrane</keyword>
<keyword evidence="1" id="KW-1133">Transmembrane helix</keyword>
<accession>A0ABU8NR83</accession>
<comment type="caution">
    <text evidence="2">The sequence shown here is derived from an EMBL/GenBank/DDBJ whole genome shotgun (WGS) entry which is preliminary data.</text>
</comment>
<dbReference type="Proteomes" id="UP001378956">
    <property type="component" value="Unassembled WGS sequence"/>
</dbReference>
<sequence>MGLKFYLTCFAFLFITPKITNAQYYGLCFTGHETIQEKRTGLDLTAADPLCFNNTFELSFDFSFMTGHTDYFGYIFRIVDQEKRNIDLIYDKSLEAKNHLKLVIGDKMSNIEFDIKLDKLFKNWYNIKLRFDQENQELVLTADGKVYREKIPLKKNCYRICFGANNYKEHEVKDVPPMKIKEIKITEDDKLTHHWPLNEYTGLSATEKIKGKNAGVINPNWIRKMHIEWELVKSAEVAGSASVAFDADRERVFVVTEKSLQTYDVKTEKTTIADYKSGLQPMLYGNQSIYQNELGLLNFYVDFSLMSGFNFSNNTWDSKYTGENVPTNFWHLNKFYSANDNSLYFIGGYGHYNYKRDVQRYHFKDKKLSSVKTSGDFTPRYLAALGATKNGAYILGGYGSTTGQQILNPKNLYDLSFYDVEHKTFKKLFELNPGKEEFAFANSMVIDEKEQSFYALTFVNHIFNSSLAMIKGSLKNPSYEFVGSRIPYTFHDISSFADLYYCKVSKKFVAVLLYYDQKANSSSVKIYTLHAPPEIQQAVHNTPPRFTINWYMVISGALILCMLYLGYKRIRNQKTLAKPSVKVPVITLKEPELVNIKQENTDMPDDIRNTMFLFGDLQLFDREGKDITKLFTPVIKELFLLILLFTVRWGRGVSSEKLEEILWADKSVGSARNNRSVSIAKLKLLLESMDSCEISKETGYWKMLIDYDKIRIDYKEYLNIVKSKTDINKNKIIDLTKIVSRGGFLSNAEYSWLDPLKYEISNEIIDTYLHMAASMKISDDPEFLISLADCVFNFDPVNEEAMAIKCQALVFLGKHSLAKSIFENFNKEYKAIYAESFNKTFQEILG</sequence>
<dbReference type="EMBL" id="JBBEUB010000007">
    <property type="protein sequence ID" value="MEJ2904768.1"/>
    <property type="molecule type" value="Genomic_DNA"/>
</dbReference>
<keyword evidence="1" id="KW-0812">Transmembrane</keyword>
<name>A0ABU8NR83_9SPHI</name>
<dbReference type="Gene3D" id="2.120.10.80">
    <property type="entry name" value="Kelch-type beta propeller"/>
    <property type="match status" value="1"/>
</dbReference>
<dbReference type="PANTHER" id="PTHR35807">
    <property type="entry name" value="TRANSCRIPTIONAL REGULATOR REDD-RELATED"/>
    <property type="match status" value="1"/>
</dbReference>
<dbReference type="InterPro" id="IPR015915">
    <property type="entry name" value="Kelch-typ_b-propeller"/>
</dbReference>
<evidence type="ECO:0000256" key="1">
    <source>
        <dbReference type="SAM" id="Phobius"/>
    </source>
</evidence>
<feature type="transmembrane region" description="Helical" evidence="1">
    <location>
        <begin position="548"/>
        <end position="567"/>
    </location>
</feature>
<keyword evidence="3" id="KW-1185">Reference proteome</keyword>
<dbReference type="InterPro" id="IPR051677">
    <property type="entry name" value="AfsR-DnrI-RedD_regulator"/>
</dbReference>
<evidence type="ECO:0000313" key="3">
    <source>
        <dbReference type="Proteomes" id="UP001378956"/>
    </source>
</evidence>
<evidence type="ECO:0000313" key="2">
    <source>
        <dbReference type="EMBL" id="MEJ2904768.1"/>
    </source>
</evidence>
<gene>
    <name evidence="2" type="ORF">WAE58_20155</name>
</gene>
<proteinExistence type="predicted"/>
<protein>
    <submittedName>
        <fullName evidence="2">Galactose oxidase</fullName>
    </submittedName>
</protein>
<reference evidence="2 3" key="1">
    <citation type="submission" date="2024-03" db="EMBL/GenBank/DDBJ databases">
        <title>Sequence of Lycoming College Course Isolates.</title>
        <authorList>
            <person name="Plotts O."/>
            <person name="Newman J."/>
        </authorList>
    </citation>
    <scope>NUCLEOTIDE SEQUENCE [LARGE SCALE GENOMIC DNA]</scope>
    <source>
        <strain evidence="2 3">CJB-3</strain>
    </source>
</reference>
<dbReference type="InterPro" id="IPR011043">
    <property type="entry name" value="Gal_Oxase/kelch_b-propeller"/>
</dbReference>